<evidence type="ECO:0000256" key="3">
    <source>
        <dbReference type="SAM" id="MobiDB-lite"/>
    </source>
</evidence>
<keyword evidence="6" id="KW-1185">Reference proteome</keyword>
<keyword evidence="1" id="KW-0677">Repeat</keyword>
<dbReference type="Pfam" id="PF25390">
    <property type="entry name" value="WD40_RLD"/>
    <property type="match status" value="1"/>
</dbReference>
<feature type="repeat" description="RCC1" evidence="2">
    <location>
        <begin position="123"/>
        <end position="174"/>
    </location>
</feature>
<dbReference type="Gene3D" id="2.130.10.30">
    <property type="entry name" value="Regulator of chromosome condensation 1/beta-lactamase-inhibitor protein II"/>
    <property type="match status" value="2"/>
</dbReference>
<evidence type="ECO:0000313" key="6">
    <source>
        <dbReference type="Proteomes" id="UP001363151"/>
    </source>
</evidence>
<dbReference type="Pfam" id="PF13540">
    <property type="entry name" value="RCC1_2"/>
    <property type="match status" value="1"/>
</dbReference>
<feature type="repeat" description="RCC1" evidence="2">
    <location>
        <begin position="338"/>
        <end position="387"/>
    </location>
</feature>
<dbReference type="InterPro" id="IPR051210">
    <property type="entry name" value="Ub_ligase/GEF_domain"/>
</dbReference>
<dbReference type="EMBL" id="JBBJCI010000089">
    <property type="protein sequence ID" value="KAK7248614.1"/>
    <property type="molecule type" value="Genomic_DNA"/>
</dbReference>
<dbReference type="Proteomes" id="UP001363151">
    <property type="component" value="Unassembled WGS sequence"/>
</dbReference>
<accession>A0ABR1G683</accession>
<sequence>MVGERGDAIALPYAHMAENTHANNTVTSTLDSLPRELQEVALDYADVYDLGGAAVACRDLREVVEDVLSRARASRGRGASPPDADTVGPVFRVHRPARVPAGGLRFISVATHSFHTLALTASGEVYSFGHGGCGQLGHGDQESSATPRRVDALAGAFVVAVSCGQQHSLALTDRGAPYAFGSGFGGKTGLGDQRSRSLPRRVAGIPEPVAVLTAGAHHSLAATTSGAVYAFGSNVHLQLGLPERGDAYAPRRVDALDGRVVQLSGGEHHSLAVDAAGACYSWGAGEGRERTSVMVGGFLGHRSLDDAARPRRVEGLAGVRAVACAAGALHSLVLSDAGDVYSFGHGGGGRLGHGDSAMRWVPERVAALAGVAAIAAGDAHSACALRDGTVFTWGCGRALGLPADAMTLVDLPTSWASAGNHEWAPGDEDRRWVADAPTPLPLEP</sequence>
<dbReference type="PANTHER" id="PTHR22870:SF466">
    <property type="entry name" value="ANKYRIN REPEAT-CONTAINING PROTEIN"/>
    <property type="match status" value="1"/>
</dbReference>
<organism evidence="5 6">
    <name type="scientific">Aureococcus anophagefferens</name>
    <name type="common">Harmful bloom alga</name>
    <dbReference type="NCBI Taxonomy" id="44056"/>
    <lineage>
        <taxon>Eukaryota</taxon>
        <taxon>Sar</taxon>
        <taxon>Stramenopiles</taxon>
        <taxon>Ochrophyta</taxon>
        <taxon>Pelagophyceae</taxon>
        <taxon>Pelagomonadales</taxon>
        <taxon>Pelagomonadaceae</taxon>
        <taxon>Aureococcus</taxon>
    </lineage>
</organism>
<feature type="region of interest" description="Disordered" evidence="3">
    <location>
        <begin position="421"/>
        <end position="444"/>
    </location>
</feature>
<dbReference type="PRINTS" id="PR00633">
    <property type="entry name" value="RCCNDNSATION"/>
</dbReference>
<proteinExistence type="predicted"/>
<feature type="domain" description="RCC1-like" evidence="4">
    <location>
        <begin position="97"/>
        <end position="365"/>
    </location>
</feature>
<comment type="caution">
    <text evidence="5">The sequence shown here is derived from an EMBL/GenBank/DDBJ whole genome shotgun (WGS) entry which is preliminary data.</text>
</comment>
<dbReference type="InterPro" id="IPR058923">
    <property type="entry name" value="RCC1-like_dom"/>
</dbReference>
<reference evidence="5 6" key="1">
    <citation type="submission" date="2024-03" db="EMBL/GenBank/DDBJ databases">
        <title>Aureococcus anophagefferens CCMP1851 and Kratosvirus quantuckense: Draft genome of a second virus-susceptible host strain in the model system.</title>
        <authorList>
            <person name="Chase E."/>
            <person name="Truchon A.R."/>
            <person name="Schepens W."/>
            <person name="Wilhelm S.W."/>
        </authorList>
    </citation>
    <scope>NUCLEOTIDE SEQUENCE [LARGE SCALE GENOMIC DNA]</scope>
    <source>
        <strain evidence="5 6">CCMP1851</strain>
    </source>
</reference>
<dbReference type="InterPro" id="IPR000408">
    <property type="entry name" value="Reg_chr_condens"/>
</dbReference>
<evidence type="ECO:0000256" key="2">
    <source>
        <dbReference type="PROSITE-ProRule" id="PRU00235"/>
    </source>
</evidence>
<dbReference type="PROSITE" id="PS00626">
    <property type="entry name" value="RCC1_2"/>
    <property type="match status" value="2"/>
</dbReference>
<name>A0ABR1G683_AURAN</name>
<gene>
    <name evidence="5" type="ORF">SO694_00165026</name>
</gene>
<evidence type="ECO:0000313" key="5">
    <source>
        <dbReference type="EMBL" id="KAK7248614.1"/>
    </source>
</evidence>
<evidence type="ECO:0000259" key="4">
    <source>
        <dbReference type="Pfam" id="PF25390"/>
    </source>
</evidence>
<feature type="repeat" description="RCC1" evidence="2">
    <location>
        <begin position="226"/>
        <end position="276"/>
    </location>
</feature>
<feature type="repeat" description="RCC1" evidence="2">
    <location>
        <begin position="277"/>
        <end position="337"/>
    </location>
</feature>
<evidence type="ECO:0000256" key="1">
    <source>
        <dbReference type="ARBA" id="ARBA00022737"/>
    </source>
</evidence>
<feature type="repeat" description="RCC1" evidence="2">
    <location>
        <begin position="175"/>
        <end position="225"/>
    </location>
</feature>
<protein>
    <submittedName>
        <fullName evidence="5">ER membrane protein</fullName>
    </submittedName>
</protein>
<dbReference type="PROSITE" id="PS50012">
    <property type="entry name" value="RCC1_3"/>
    <property type="match status" value="5"/>
</dbReference>
<dbReference type="SUPFAM" id="SSF50985">
    <property type="entry name" value="RCC1/BLIP-II"/>
    <property type="match status" value="1"/>
</dbReference>
<dbReference type="PANTHER" id="PTHR22870">
    <property type="entry name" value="REGULATOR OF CHROMOSOME CONDENSATION"/>
    <property type="match status" value="1"/>
</dbReference>
<dbReference type="InterPro" id="IPR009091">
    <property type="entry name" value="RCC1/BLIP-II"/>
</dbReference>